<dbReference type="EMBL" id="CP072842">
    <property type="protein sequence ID" value="QTV05030.1"/>
    <property type="molecule type" value="Genomic_DNA"/>
</dbReference>
<dbReference type="RefSeq" id="WP_230475663.1">
    <property type="nucleotide sequence ID" value="NZ_CP072842.1"/>
</dbReference>
<organism evidence="1 2">
    <name type="scientific">Faecalibacter bovis</name>
    <dbReference type="NCBI Taxonomy" id="2898187"/>
    <lineage>
        <taxon>Bacteria</taxon>
        <taxon>Pseudomonadati</taxon>
        <taxon>Bacteroidota</taxon>
        <taxon>Flavobacteriia</taxon>
        <taxon>Flavobacteriales</taxon>
        <taxon>Weeksellaceae</taxon>
        <taxon>Faecalibacter</taxon>
    </lineage>
</organism>
<protein>
    <submittedName>
        <fullName evidence="1">Uncharacterized protein</fullName>
    </submittedName>
</protein>
<sequence>MNKLSFNILPSPESNDHEIRILIDDKDFLGNDYLGLDPPSFFSQDNLDKDGEIMIGRCTCGVEGCGDFQLTVVIKQDNVLWTNNNGLNLIFEKQYYNHSIETAKNDYSWEDINRKVERLTTNILKNSQTKDSYIFNWASARINERQITLSYNKNGNQKLFNIVWDGQSENKVEENAKQFLKDTLEVG</sequence>
<proteinExistence type="predicted"/>
<evidence type="ECO:0000313" key="2">
    <source>
        <dbReference type="Proteomes" id="UP000672011"/>
    </source>
</evidence>
<name>A0ABX7XB03_9FLAO</name>
<reference evidence="1 2" key="1">
    <citation type="journal article" date="2021" name="Int. J. Syst. Evol. Microbiol.">
        <title>Faecalibacter bovis sp. nov., isolated from cow faeces.</title>
        <authorList>
            <person name="Li F."/>
            <person name="Zhao W."/>
            <person name="Hong Q."/>
            <person name="Shao Q."/>
            <person name="Song J."/>
            <person name="Yang S."/>
        </authorList>
    </citation>
    <scope>NUCLEOTIDE SEQUENCE [LARGE SCALE GENOMIC DNA]</scope>
    <source>
        <strain evidence="1 2">ZY171143</strain>
    </source>
</reference>
<reference evidence="2" key="2">
    <citation type="submission" date="2021-04" db="EMBL/GenBank/DDBJ databases">
        <title>Taxonomy of Flavobacteriaceae bacterium ZY171143.</title>
        <authorList>
            <person name="Li F."/>
        </authorList>
    </citation>
    <scope>NUCLEOTIDE SEQUENCE [LARGE SCALE GENOMIC DNA]</scope>
    <source>
        <strain evidence="2">ZY171143</strain>
    </source>
</reference>
<evidence type="ECO:0000313" key="1">
    <source>
        <dbReference type="EMBL" id="QTV05030.1"/>
    </source>
</evidence>
<accession>A0ABX7XB03</accession>
<keyword evidence="2" id="KW-1185">Reference proteome</keyword>
<dbReference type="Proteomes" id="UP000672011">
    <property type="component" value="Chromosome"/>
</dbReference>
<gene>
    <name evidence="1" type="ORF">J9309_09540</name>
</gene>